<dbReference type="EMBL" id="JANPWB010000011">
    <property type="protein sequence ID" value="KAJ1130487.1"/>
    <property type="molecule type" value="Genomic_DNA"/>
</dbReference>
<name>A0AAV7PT95_PLEWA</name>
<comment type="caution">
    <text evidence="2">The sequence shown here is derived from an EMBL/GenBank/DDBJ whole genome shotgun (WGS) entry which is preliminary data.</text>
</comment>
<dbReference type="Gene3D" id="3.30.70.1820">
    <property type="entry name" value="L1 transposable element, RRM domain"/>
    <property type="match status" value="1"/>
</dbReference>
<feature type="compositionally biased region" description="Basic residues" evidence="1">
    <location>
        <begin position="112"/>
        <end position="121"/>
    </location>
</feature>
<dbReference type="AlphaFoldDB" id="A0AAV7PT95"/>
<feature type="region of interest" description="Disordered" evidence="1">
    <location>
        <begin position="98"/>
        <end position="169"/>
    </location>
</feature>
<feature type="region of interest" description="Disordered" evidence="1">
    <location>
        <begin position="1"/>
        <end position="30"/>
    </location>
</feature>
<keyword evidence="3" id="KW-1185">Reference proteome</keyword>
<feature type="compositionally biased region" description="Low complexity" evidence="1">
    <location>
        <begin position="1"/>
        <end position="10"/>
    </location>
</feature>
<protein>
    <submittedName>
        <fullName evidence="2">Uncharacterized protein</fullName>
    </submittedName>
</protein>
<evidence type="ECO:0000313" key="2">
    <source>
        <dbReference type="EMBL" id="KAJ1130487.1"/>
    </source>
</evidence>
<evidence type="ECO:0000313" key="3">
    <source>
        <dbReference type="Proteomes" id="UP001066276"/>
    </source>
</evidence>
<proteinExistence type="predicted"/>
<accession>A0AAV7PT95</accession>
<reference evidence="2" key="1">
    <citation type="journal article" date="2022" name="bioRxiv">
        <title>Sequencing and chromosome-scale assembly of the giantPleurodeles waltlgenome.</title>
        <authorList>
            <person name="Brown T."/>
            <person name="Elewa A."/>
            <person name="Iarovenko S."/>
            <person name="Subramanian E."/>
            <person name="Araus A.J."/>
            <person name="Petzold A."/>
            <person name="Susuki M."/>
            <person name="Suzuki K.-i.T."/>
            <person name="Hayashi T."/>
            <person name="Toyoda A."/>
            <person name="Oliveira C."/>
            <person name="Osipova E."/>
            <person name="Leigh N.D."/>
            <person name="Simon A."/>
            <person name="Yun M.H."/>
        </authorList>
    </citation>
    <scope>NUCLEOTIDE SEQUENCE</scope>
    <source>
        <strain evidence="2">20211129_DDA</strain>
        <tissue evidence="2">Liver</tissue>
    </source>
</reference>
<dbReference type="Proteomes" id="UP001066276">
    <property type="component" value="Chromosome 7"/>
</dbReference>
<gene>
    <name evidence="2" type="ORF">NDU88_008839</name>
</gene>
<feature type="compositionally biased region" description="Basic and acidic residues" evidence="1">
    <location>
        <begin position="153"/>
        <end position="162"/>
    </location>
</feature>
<organism evidence="2 3">
    <name type="scientific">Pleurodeles waltl</name>
    <name type="common">Iberian ribbed newt</name>
    <dbReference type="NCBI Taxonomy" id="8319"/>
    <lineage>
        <taxon>Eukaryota</taxon>
        <taxon>Metazoa</taxon>
        <taxon>Chordata</taxon>
        <taxon>Craniata</taxon>
        <taxon>Vertebrata</taxon>
        <taxon>Euteleostomi</taxon>
        <taxon>Amphibia</taxon>
        <taxon>Batrachia</taxon>
        <taxon>Caudata</taxon>
        <taxon>Salamandroidea</taxon>
        <taxon>Salamandridae</taxon>
        <taxon>Pleurodelinae</taxon>
        <taxon>Pleurodeles</taxon>
    </lineage>
</organism>
<sequence length="196" mass="21909">MGMGSSCCGGRSTALGRMHRAPARPQAPWRPPQPVVARLLHYLDRDTLLQRARKAGPFMVECGKVNMFPDFTVTAQAKRAYYMETPEEAWAWLESHPSGTDRMKFTGPQVPQHRRKSRRSRKREERMTKPTPEQVNQEKRTALQAAASLTESGHSDGEKGDTMDVPECDDMFDLNSVVSALEGAPHVTPQTASDLM</sequence>
<evidence type="ECO:0000256" key="1">
    <source>
        <dbReference type="SAM" id="MobiDB-lite"/>
    </source>
</evidence>